<evidence type="ECO:0000313" key="3">
    <source>
        <dbReference type="EMBL" id="EKF42866.1"/>
    </source>
</evidence>
<dbReference type="GO" id="GO:0005737">
    <property type="term" value="C:cytoplasm"/>
    <property type="evidence" value="ECO:0007669"/>
    <property type="project" value="TreeGrafter"/>
</dbReference>
<organism evidence="3 4">
    <name type="scientific">Nitratireductor indicus C115</name>
    <dbReference type="NCBI Taxonomy" id="1231190"/>
    <lineage>
        <taxon>Bacteria</taxon>
        <taxon>Pseudomonadati</taxon>
        <taxon>Pseudomonadota</taxon>
        <taxon>Alphaproteobacteria</taxon>
        <taxon>Hyphomicrobiales</taxon>
        <taxon>Phyllobacteriaceae</taxon>
        <taxon>Nitratireductor</taxon>
    </lineage>
</organism>
<keyword evidence="4" id="KW-1185">Reference proteome</keyword>
<dbReference type="PANTHER" id="PTHR13847">
    <property type="entry name" value="SARCOSINE DEHYDROGENASE-RELATED"/>
    <property type="match status" value="1"/>
</dbReference>
<evidence type="ECO:0000256" key="1">
    <source>
        <dbReference type="ARBA" id="ARBA00023002"/>
    </source>
</evidence>
<dbReference type="GO" id="GO:0016491">
    <property type="term" value="F:oxidoreductase activity"/>
    <property type="evidence" value="ECO:0007669"/>
    <property type="project" value="UniProtKB-KW"/>
</dbReference>
<gene>
    <name evidence="3" type="ORF">NA8A_09369</name>
</gene>
<dbReference type="PATRIC" id="fig|1231190.3.peg.1964"/>
<comment type="caution">
    <text evidence="3">The sequence shown here is derived from an EMBL/GenBank/DDBJ whole genome shotgun (WGS) entry which is preliminary data.</text>
</comment>
<dbReference type="SUPFAM" id="SSF51905">
    <property type="entry name" value="FAD/NAD(P)-binding domain"/>
    <property type="match status" value="1"/>
</dbReference>
<accession>K2P6C8</accession>
<dbReference type="Gene3D" id="3.50.50.60">
    <property type="entry name" value="FAD/NAD(P)-binding domain"/>
    <property type="match status" value="1"/>
</dbReference>
<keyword evidence="1" id="KW-0560">Oxidoreductase</keyword>
<protein>
    <recommendedName>
        <fullName evidence="2">FAD dependent oxidoreductase domain-containing protein</fullName>
    </recommendedName>
</protein>
<dbReference type="STRING" id="721133.SAMN05216176_103251"/>
<sequence>MQEAVIANEATFISRSLWNATANATPQFNPFSGSQDCDIAIIGGGFTGLSAALHLAEAGFDTCLLEAETPGWGASGRNGGQVVPGLKEDPDEIERRFGPDMGGRMVRLSGNAGTFVFDLIKRLGIDCAASQAGWIQPIHSETAMATVSTRAEQWQRRGAPLRMLDRKETAALLGTDSYLGGMLDERGGNLHPLNYALGLAGAADRAGARLHGMSRAMRLEHKGDHAVVHTDNGQLTARKVLICTNGYGDGFSGAIGRTVVPIRSVQVATAPLDKAISSSILPKGNSASDTRRLLRYFRLGPNNSFIMGGRGDYSQAGTEHQFEVLRRASIALYPQLAGAEWRYHWGGYVAMTVSHYPQLMRMNSSVWAASGFNGRGVAMASALGKVLADAAMGTPEEELDFPVSQVNPIPFYFMRRYAVAAAVAWSRFRDRFS</sequence>
<dbReference type="eggNOG" id="COG0665">
    <property type="taxonomic scope" value="Bacteria"/>
</dbReference>
<dbReference type="AlphaFoldDB" id="K2P6C8"/>
<dbReference type="EMBL" id="AMSI01000005">
    <property type="protein sequence ID" value="EKF42866.1"/>
    <property type="molecule type" value="Genomic_DNA"/>
</dbReference>
<dbReference type="PANTHER" id="PTHR13847:SF281">
    <property type="entry name" value="FAD DEPENDENT OXIDOREDUCTASE DOMAIN-CONTAINING PROTEIN"/>
    <property type="match status" value="1"/>
</dbReference>
<proteinExistence type="predicted"/>
<evidence type="ECO:0000259" key="2">
    <source>
        <dbReference type="Pfam" id="PF01266"/>
    </source>
</evidence>
<dbReference type="InterPro" id="IPR036188">
    <property type="entry name" value="FAD/NAD-bd_sf"/>
</dbReference>
<dbReference type="Proteomes" id="UP000007374">
    <property type="component" value="Unassembled WGS sequence"/>
</dbReference>
<feature type="domain" description="FAD dependent oxidoreductase" evidence="2">
    <location>
        <begin position="38"/>
        <end position="389"/>
    </location>
</feature>
<dbReference type="Pfam" id="PF01266">
    <property type="entry name" value="DAO"/>
    <property type="match status" value="1"/>
</dbReference>
<reference evidence="3 4" key="1">
    <citation type="journal article" date="2012" name="J. Bacteriol.">
        <title>Genome Sequence of Nitratireductor indicus Type Strain C115.</title>
        <authorList>
            <person name="Lai Q."/>
            <person name="Li G."/>
            <person name="Yu Z."/>
            <person name="Shao Z."/>
        </authorList>
    </citation>
    <scope>NUCLEOTIDE SEQUENCE [LARGE SCALE GENOMIC DNA]</scope>
    <source>
        <strain evidence="3 4">C115</strain>
    </source>
</reference>
<dbReference type="InterPro" id="IPR006076">
    <property type="entry name" value="FAD-dep_OxRdtase"/>
</dbReference>
<dbReference type="RefSeq" id="WP_009450210.1">
    <property type="nucleotide sequence ID" value="NZ_AMSI01000005.1"/>
</dbReference>
<evidence type="ECO:0000313" key="4">
    <source>
        <dbReference type="Proteomes" id="UP000007374"/>
    </source>
</evidence>
<dbReference type="Gene3D" id="3.30.9.10">
    <property type="entry name" value="D-Amino Acid Oxidase, subunit A, domain 2"/>
    <property type="match status" value="1"/>
</dbReference>
<name>K2P6C8_9HYPH</name>